<feature type="region of interest" description="Disordered" evidence="1">
    <location>
        <begin position="1"/>
        <end position="147"/>
    </location>
</feature>
<dbReference type="PRINTS" id="PR01503">
    <property type="entry name" value="TREACLE"/>
</dbReference>
<comment type="caution">
    <text evidence="3">The sequence shown here is derived from an EMBL/GenBank/DDBJ whole genome shotgun (WGS) entry which is preliminary data.</text>
</comment>
<dbReference type="InterPro" id="IPR003993">
    <property type="entry name" value="Treacle_dom"/>
</dbReference>
<dbReference type="PANTHER" id="PTHR20787:SF10">
    <property type="entry name" value="TREACLE PROTEIN"/>
    <property type="match status" value="1"/>
</dbReference>
<dbReference type="AlphaFoldDB" id="A0A2J8X635"/>
<dbReference type="GO" id="GO:0097110">
    <property type="term" value="F:scaffold protein binding"/>
    <property type="evidence" value="ECO:0007669"/>
    <property type="project" value="TreeGrafter"/>
</dbReference>
<dbReference type="GO" id="GO:0005730">
    <property type="term" value="C:nucleolus"/>
    <property type="evidence" value="ECO:0007669"/>
    <property type="project" value="TreeGrafter"/>
</dbReference>
<gene>
    <name evidence="3" type="ORF">CR201_G0004516</name>
</gene>
<feature type="compositionally biased region" description="Acidic residues" evidence="1">
    <location>
        <begin position="22"/>
        <end position="40"/>
    </location>
</feature>
<dbReference type="Pfam" id="PF03546">
    <property type="entry name" value="Treacle"/>
    <property type="match status" value="1"/>
</dbReference>
<name>A0A2J8X635_PONAB</name>
<feature type="compositionally biased region" description="Basic and acidic residues" evidence="1">
    <location>
        <begin position="137"/>
        <end position="147"/>
    </location>
</feature>
<dbReference type="EMBL" id="NDHI03003371">
    <property type="protein sequence ID" value="PNJ77483.1"/>
    <property type="molecule type" value="Genomic_DNA"/>
</dbReference>
<protein>
    <submittedName>
        <fullName evidence="3">TCOF1 isoform 13</fullName>
    </submittedName>
</protein>
<dbReference type="PANTHER" id="PTHR20787">
    <property type="entry name" value="TREACLE"/>
    <property type="match status" value="1"/>
</dbReference>
<reference evidence="3" key="1">
    <citation type="submission" date="2017-12" db="EMBL/GenBank/DDBJ databases">
        <title>High-resolution comparative analysis of great ape genomes.</title>
        <authorList>
            <person name="Pollen A."/>
            <person name="Hastie A."/>
            <person name="Hormozdiari F."/>
            <person name="Dougherty M."/>
            <person name="Liu R."/>
            <person name="Chaisson M."/>
            <person name="Hoppe E."/>
            <person name="Hill C."/>
            <person name="Pang A."/>
            <person name="Hillier L."/>
            <person name="Baker C."/>
            <person name="Armstrong J."/>
            <person name="Shendure J."/>
            <person name="Paten B."/>
            <person name="Wilson R."/>
            <person name="Chao H."/>
            <person name="Schneider V."/>
            <person name="Ventura M."/>
            <person name="Kronenberg Z."/>
            <person name="Murali S."/>
            <person name="Gordon D."/>
            <person name="Cantsilieris S."/>
            <person name="Munson K."/>
            <person name="Nelson B."/>
            <person name="Raja A."/>
            <person name="Underwood J."/>
            <person name="Diekhans M."/>
            <person name="Fiddes I."/>
            <person name="Haussler D."/>
            <person name="Eichler E."/>
        </authorList>
    </citation>
    <scope>NUCLEOTIDE SEQUENCE [LARGE SCALE GENOMIC DNA]</scope>
    <source>
        <strain evidence="3">Susie</strain>
    </source>
</reference>
<evidence type="ECO:0000256" key="1">
    <source>
        <dbReference type="SAM" id="MobiDB-lite"/>
    </source>
</evidence>
<dbReference type="GO" id="GO:0042790">
    <property type="term" value="P:nucleolar large rRNA transcription by RNA polymerase I"/>
    <property type="evidence" value="ECO:0007669"/>
    <property type="project" value="TreeGrafter"/>
</dbReference>
<sequence>GPTCVPPVGKAVATAVQAQTGPEEDSGSSEEESDSEEEAETPAQAKPSGKTPQIRAALPPAKESPRKGAAPTPPGKTGPSAAQAGKQDDSGSSSEESDSDGEAPAAVTSAQSSWPSCYTRTSPGCEHPEEGPSLGEHSQELLLRERG</sequence>
<feature type="domain" description="Treacle protein" evidence="2">
    <location>
        <begin position="39"/>
        <end position="113"/>
    </location>
</feature>
<evidence type="ECO:0000259" key="2">
    <source>
        <dbReference type="Pfam" id="PF03546"/>
    </source>
</evidence>
<feature type="compositionally biased region" description="Polar residues" evidence="1">
    <location>
        <begin position="108"/>
        <end position="122"/>
    </location>
</feature>
<feature type="non-terminal residue" evidence="3">
    <location>
        <position position="1"/>
    </location>
</feature>
<accession>A0A2J8X635</accession>
<proteinExistence type="predicted"/>
<dbReference type="GO" id="GO:0003723">
    <property type="term" value="F:RNA binding"/>
    <property type="evidence" value="ECO:0007669"/>
    <property type="project" value="TreeGrafter"/>
</dbReference>
<evidence type="ECO:0000313" key="3">
    <source>
        <dbReference type="EMBL" id="PNJ77483.1"/>
    </source>
</evidence>
<dbReference type="InterPro" id="IPR017859">
    <property type="entry name" value="Treacle"/>
</dbReference>
<organism evidence="3">
    <name type="scientific">Pongo abelii</name>
    <name type="common">Sumatran orangutan</name>
    <name type="synonym">Pongo pygmaeus abelii</name>
    <dbReference type="NCBI Taxonomy" id="9601"/>
    <lineage>
        <taxon>Eukaryota</taxon>
        <taxon>Metazoa</taxon>
        <taxon>Chordata</taxon>
        <taxon>Craniata</taxon>
        <taxon>Vertebrata</taxon>
        <taxon>Euteleostomi</taxon>
        <taxon>Mammalia</taxon>
        <taxon>Eutheria</taxon>
        <taxon>Euarchontoglires</taxon>
        <taxon>Primates</taxon>
        <taxon>Haplorrhini</taxon>
        <taxon>Catarrhini</taxon>
        <taxon>Hominidae</taxon>
        <taxon>Pongo</taxon>
    </lineage>
</organism>